<dbReference type="HOGENOM" id="CLU_2952648_0_0_3"/>
<evidence type="ECO:0000313" key="1">
    <source>
        <dbReference type="EMBL" id="AFZ12234.1"/>
    </source>
</evidence>
<organism evidence="1 2">
    <name type="scientific">Crinalium epipsammum PCC 9333</name>
    <dbReference type="NCBI Taxonomy" id="1173022"/>
    <lineage>
        <taxon>Bacteria</taxon>
        <taxon>Bacillati</taxon>
        <taxon>Cyanobacteriota</taxon>
        <taxon>Cyanophyceae</taxon>
        <taxon>Gomontiellales</taxon>
        <taxon>Gomontiellaceae</taxon>
        <taxon>Crinalium</taxon>
    </lineage>
</organism>
<dbReference type="KEGG" id="cep:Cri9333_1337"/>
<proteinExistence type="predicted"/>
<reference evidence="1 2" key="1">
    <citation type="submission" date="2012-06" db="EMBL/GenBank/DDBJ databases">
        <title>Finished chromosome of genome of Crinalium epipsammum PCC 9333.</title>
        <authorList>
            <consortium name="US DOE Joint Genome Institute"/>
            <person name="Gugger M."/>
            <person name="Coursin T."/>
            <person name="Rippka R."/>
            <person name="Tandeau De Marsac N."/>
            <person name="Huntemann M."/>
            <person name="Wei C.-L."/>
            <person name="Han J."/>
            <person name="Detter J.C."/>
            <person name="Han C."/>
            <person name="Tapia R."/>
            <person name="Davenport K."/>
            <person name="Daligault H."/>
            <person name="Erkkila T."/>
            <person name="Gu W."/>
            <person name="Munk A.C.C."/>
            <person name="Teshima H."/>
            <person name="Xu Y."/>
            <person name="Chain P."/>
            <person name="Chen A."/>
            <person name="Krypides N."/>
            <person name="Mavromatis K."/>
            <person name="Markowitz V."/>
            <person name="Szeto E."/>
            <person name="Ivanova N."/>
            <person name="Mikhailova N."/>
            <person name="Ovchinnikova G."/>
            <person name="Pagani I."/>
            <person name="Pati A."/>
            <person name="Goodwin L."/>
            <person name="Peters L."/>
            <person name="Pitluck S."/>
            <person name="Woyke T."/>
            <person name="Kerfeld C."/>
        </authorList>
    </citation>
    <scope>NUCLEOTIDE SEQUENCE [LARGE SCALE GENOMIC DNA]</scope>
    <source>
        <strain evidence="1 2">PCC 9333</strain>
    </source>
</reference>
<dbReference type="AlphaFoldDB" id="K9VXF5"/>
<accession>K9VXF5</accession>
<keyword evidence="2" id="KW-1185">Reference proteome</keyword>
<protein>
    <submittedName>
        <fullName evidence="1">Uncharacterized protein</fullName>
    </submittedName>
</protein>
<name>K9VXF5_9CYAN</name>
<gene>
    <name evidence="1" type="ORF">Cri9333_1337</name>
</gene>
<dbReference type="EMBL" id="CP003620">
    <property type="protein sequence ID" value="AFZ12234.1"/>
    <property type="molecule type" value="Genomic_DNA"/>
</dbReference>
<dbReference type="eggNOG" id="COG3221">
    <property type="taxonomic scope" value="Bacteria"/>
</dbReference>
<evidence type="ECO:0000313" key="2">
    <source>
        <dbReference type="Proteomes" id="UP000010472"/>
    </source>
</evidence>
<sequence>MSYLAPNMFWFYKAVGAYLERVFDLETQIVQSFADPLSDPVLLNEQLVVMKLLVQNIAS</sequence>
<dbReference type="Proteomes" id="UP000010472">
    <property type="component" value="Chromosome"/>
</dbReference>